<dbReference type="Gramene" id="OQU91023">
    <property type="protein sequence ID" value="OQU91023"/>
    <property type="gene ID" value="SORBI_3001G096450"/>
</dbReference>
<accession>A0A1Z5S502</accession>
<name>A0A1Z5S502_SORBI</name>
<dbReference type="EMBL" id="CM000760">
    <property type="protein sequence ID" value="OQU91023.1"/>
    <property type="molecule type" value="Genomic_DNA"/>
</dbReference>
<dbReference type="AlphaFoldDB" id="A0A1Z5S502"/>
<organism evidence="1 2">
    <name type="scientific">Sorghum bicolor</name>
    <name type="common">Sorghum</name>
    <name type="synonym">Sorghum vulgare</name>
    <dbReference type="NCBI Taxonomy" id="4558"/>
    <lineage>
        <taxon>Eukaryota</taxon>
        <taxon>Viridiplantae</taxon>
        <taxon>Streptophyta</taxon>
        <taxon>Embryophyta</taxon>
        <taxon>Tracheophyta</taxon>
        <taxon>Spermatophyta</taxon>
        <taxon>Magnoliopsida</taxon>
        <taxon>Liliopsida</taxon>
        <taxon>Poales</taxon>
        <taxon>Poaceae</taxon>
        <taxon>PACMAD clade</taxon>
        <taxon>Panicoideae</taxon>
        <taxon>Andropogonodae</taxon>
        <taxon>Andropogoneae</taxon>
        <taxon>Sorghinae</taxon>
        <taxon>Sorghum</taxon>
    </lineage>
</organism>
<protein>
    <submittedName>
        <fullName evidence="1">Uncharacterized protein</fullName>
    </submittedName>
</protein>
<reference evidence="1 2" key="1">
    <citation type="journal article" date="2009" name="Nature">
        <title>The Sorghum bicolor genome and the diversification of grasses.</title>
        <authorList>
            <person name="Paterson A.H."/>
            <person name="Bowers J.E."/>
            <person name="Bruggmann R."/>
            <person name="Dubchak I."/>
            <person name="Grimwood J."/>
            <person name="Gundlach H."/>
            <person name="Haberer G."/>
            <person name="Hellsten U."/>
            <person name="Mitros T."/>
            <person name="Poliakov A."/>
            <person name="Schmutz J."/>
            <person name="Spannagl M."/>
            <person name="Tang H."/>
            <person name="Wang X."/>
            <person name="Wicker T."/>
            <person name="Bharti A.K."/>
            <person name="Chapman J."/>
            <person name="Feltus F.A."/>
            <person name="Gowik U."/>
            <person name="Grigoriev I.V."/>
            <person name="Lyons E."/>
            <person name="Maher C.A."/>
            <person name="Martis M."/>
            <person name="Narechania A."/>
            <person name="Otillar R.P."/>
            <person name="Penning B.W."/>
            <person name="Salamov A.A."/>
            <person name="Wang Y."/>
            <person name="Zhang L."/>
            <person name="Carpita N.C."/>
            <person name="Freeling M."/>
            <person name="Gingle A.R."/>
            <person name="Hash C.T."/>
            <person name="Keller B."/>
            <person name="Klein P."/>
            <person name="Kresovich S."/>
            <person name="McCann M.C."/>
            <person name="Ming R."/>
            <person name="Peterson D.G."/>
            <person name="Mehboob-ur-Rahman"/>
            <person name="Ware D."/>
            <person name="Westhoff P."/>
            <person name="Mayer K.F."/>
            <person name="Messing J."/>
            <person name="Rokhsar D.S."/>
        </authorList>
    </citation>
    <scope>NUCLEOTIDE SEQUENCE [LARGE SCALE GENOMIC DNA]</scope>
    <source>
        <strain evidence="2">cv. BTx623</strain>
    </source>
</reference>
<dbReference type="InParanoid" id="A0A1Z5S502"/>
<gene>
    <name evidence="1" type="ORF">SORBI_3001G096450</name>
</gene>
<sequence>MAGRTARWRATAAAKCIAHWRPPSCQPCGPVQVGSPARMADASGFDCNQRLCIHRKRDSKRAGCLTRLVRLIDKLW</sequence>
<keyword evidence="2" id="KW-1185">Reference proteome</keyword>
<dbReference type="Proteomes" id="UP000000768">
    <property type="component" value="Chromosome 1"/>
</dbReference>
<proteinExistence type="predicted"/>
<evidence type="ECO:0000313" key="1">
    <source>
        <dbReference type="EMBL" id="OQU91023.1"/>
    </source>
</evidence>
<evidence type="ECO:0000313" key="2">
    <source>
        <dbReference type="Proteomes" id="UP000000768"/>
    </source>
</evidence>
<reference evidence="2" key="2">
    <citation type="journal article" date="2018" name="Plant J.">
        <title>The Sorghum bicolor reference genome: improved assembly, gene annotations, a transcriptome atlas, and signatures of genome organization.</title>
        <authorList>
            <person name="McCormick R.F."/>
            <person name="Truong S.K."/>
            <person name="Sreedasyam A."/>
            <person name="Jenkins J."/>
            <person name="Shu S."/>
            <person name="Sims D."/>
            <person name="Kennedy M."/>
            <person name="Amirebrahimi M."/>
            <person name="Weers B.D."/>
            <person name="McKinley B."/>
            <person name="Mattison A."/>
            <person name="Morishige D.T."/>
            <person name="Grimwood J."/>
            <person name="Schmutz J."/>
            <person name="Mullet J.E."/>
        </authorList>
    </citation>
    <scope>NUCLEOTIDE SEQUENCE [LARGE SCALE GENOMIC DNA]</scope>
    <source>
        <strain evidence="2">cv. BTx623</strain>
    </source>
</reference>